<gene>
    <name evidence="1" type="ORF">NRE15_03570</name>
</gene>
<protein>
    <submittedName>
        <fullName evidence="1">Uncharacterized protein</fullName>
    </submittedName>
</protein>
<sequence>MSSEIDDRLFGFYALMRRVGGRRFCGKTGNRTCRMSFEIDDRLFGIYDENYHEGLVIHHSKTQRLPSRN</sequence>
<dbReference type="EMBL" id="CP102453">
    <property type="protein sequence ID" value="UUX34741.1"/>
    <property type="molecule type" value="Genomic_DNA"/>
</dbReference>
<evidence type="ECO:0000313" key="2">
    <source>
        <dbReference type="Proteomes" id="UP001315967"/>
    </source>
</evidence>
<accession>A0ABY5P833</accession>
<organism evidence="1 2">
    <name type="scientific">Fundicoccus culcitae</name>
    <dbReference type="NCBI Taxonomy" id="2969821"/>
    <lineage>
        <taxon>Bacteria</taxon>
        <taxon>Bacillati</taxon>
        <taxon>Bacillota</taxon>
        <taxon>Bacilli</taxon>
        <taxon>Lactobacillales</taxon>
        <taxon>Aerococcaceae</taxon>
        <taxon>Fundicoccus</taxon>
    </lineage>
</organism>
<dbReference type="Proteomes" id="UP001315967">
    <property type="component" value="Chromosome"/>
</dbReference>
<keyword evidence="2" id="KW-1185">Reference proteome</keyword>
<dbReference type="RefSeq" id="WP_313794242.1">
    <property type="nucleotide sequence ID" value="NZ_CP102453.1"/>
</dbReference>
<reference evidence="1 2" key="1">
    <citation type="submission" date="2022-08" db="EMBL/GenBank/DDBJ databases">
        <title>Aerococcaceae sp. nov isolated from spoiled eye mask.</title>
        <authorList>
            <person name="Zhou G."/>
            <person name="Xie X.-B."/>
            <person name="Shi Q.-S."/>
            <person name="Wang Y.-S."/>
            <person name="Wen X."/>
            <person name="Peng H."/>
            <person name="Yang X.-J."/>
            <person name="Tao H.-B."/>
            <person name="Huang X.-M."/>
        </authorList>
    </citation>
    <scope>NUCLEOTIDE SEQUENCE [LARGE SCALE GENOMIC DNA]</scope>
    <source>
        <strain evidence="2">DM20194951</strain>
    </source>
</reference>
<name>A0ABY5P833_9LACT</name>
<proteinExistence type="predicted"/>
<evidence type="ECO:0000313" key="1">
    <source>
        <dbReference type="EMBL" id="UUX34741.1"/>
    </source>
</evidence>